<evidence type="ECO:0000256" key="4">
    <source>
        <dbReference type="ARBA" id="ARBA00023239"/>
    </source>
</evidence>
<dbReference type="STRING" id="77586.A0A0D9VBI3"/>
<keyword evidence="7" id="KW-1185">Reference proteome</keyword>
<dbReference type="SUPFAM" id="SSF48576">
    <property type="entry name" value="Terpenoid synthases"/>
    <property type="match status" value="1"/>
</dbReference>
<dbReference type="AlphaFoldDB" id="A0A0D9VBI3"/>
<feature type="domain" description="Terpene synthase metal-binding" evidence="5">
    <location>
        <begin position="54"/>
        <end position="202"/>
    </location>
</feature>
<proteinExistence type="predicted"/>
<dbReference type="Gramene" id="LPERR02G01470.1">
    <property type="protein sequence ID" value="LPERR02G01470.1"/>
    <property type="gene ID" value="LPERR02G01470"/>
</dbReference>
<evidence type="ECO:0000256" key="3">
    <source>
        <dbReference type="ARBA" id="ARBA00022842"/>
    </source>
</evidence>
<dbReference type="GO" id="GO:0010333">
    <property type="term" value="F:terpene synthase activity"/>
    <property type="evidence" value="ECO:0007669"/>
    <property type="project" value="InterPro"/>
</dbReference>
<name>A0A0D9VBI3_9ORYZ</name>
<organism evidence="6 7">
    <name type="scientific">Leersia perrieri</name>
    <dbReference type="NCBI Taxonomy" id="77586"/>
    <lineage>
        <taxon>Eukaryota</taxon>
        <taxon>Viridiplantae</taxon>
        <taxon>Streptophyta</taxon>
        <taxon>Embryophyta</taxon>
        <taxon>Tracheophyta</taxon>
        <taxon>Spermatophyta</taxon>
        <taxon>Magnoliopsida</taxon>
        <taxon>Liliopsida</taxon>
        <taxon>Poales</taxon>
        <taxon>Poaceae</taxon>
        <taxon>BOP clade</taxon>
        <taxon>Oryzoideae</taxon>
        <taxon>Oryzeae</taxon>
        <taxon>Oryzinae</taxon>
        <taxon>Leersia</taxon>
    </lineage>
</organism>
<evidence type="ECO:0000313" key="6">
    <source>
        <dbReference type="EnsemblPlants" id="LPERR02G01470.1"/>
    </source>
</evidence>
<reference evidence="7" key="2">
    <citation type="submission" date="2013-12" db="EMBL/GenBank/DDBJ databases">
        <authorList>
            <person name="Yu Y."/>
            <person name="Lee S."/>
            <person name="de Baynast K."/>
            <person name="Wissotski M."/>
            <person name="Liu L."/>
            <person name="Talag J."/>
            <person name="Goicoechea J."/>
            <person name="Angelova A."/>
            <person name="Jetty R."/>
            <person name="Kudrna D."/>
            <person name="Golser W."/>
            <person name="Rivera L."/>
            <person name="Zhang J."/>
            <person name="Wing R."/>
        </authorList>
    </citation>
    <scope>NUCLEOTIDE SEQUENCE</scope>
</reference>
<dbReference type="PANTHER" id="PTHR31225">
    <property type="entry name" value="OS04G0344100 PROTEIN-RELATED"/>
    <property type="match status" value="1"/>
</dbReference>
<dbReference type="Gene3D" id="1.10.600.10">
    <property type="entry name" value="Farnesyl Diphosphate Synthase"/>
    <property type="match status" value="1"/>
</dbReference>
<accession>A0A0D9VBI3</accession>
<dbReference type="PANTHER" id="PTHR31225:SF0">
    <property type="entry name" value="S-(+)-LINALOOL SYNTHASE, CHLOROPLASTIC"/>
    <property type="match status" value="1"/>
</dbReference>
<keyword evidence="3" id="KW-0460">Magnesium</keyword>
<dbReference type="GO" id="GO:0000287">
    <property type="term" value="F:magnesium ion binding"/>
    <property type="evidence" value="ECO:0007669"/>
    <property type="project" value="InterPro"/>
</dbReference>
<dbReference type="InterPro" id="IPR008949">
    <property type="entry name" value="Isoprenoid_synthase_dom_sf"/>
</dbReference>
<dbReference type="HOGENOM" id="CLU_1356429_0_0_1"/>
<reference evidence="6 7" key="1">
    <citation type="submission" date="2012-08" db="EMBL/GenBank/DDBJ databases">
        <title>Oryza genome evolution.</title>
        <authorList>
            <person name="Wing R.A."/>
        </authorList>
    </citation>
    <scope>NUCLEOTIDE SEQUENCE</scope>
</reference>
<keyword evidence="4" id="KW-0456">Lyase</keyword>
<dbReference type="Pfam" id="PF03936">
    <property type="entry name" value="Terpene_synth_C"/>
    <property type="match status" value="1"/>
</dbReference>
<dbReference type="GO" id="GO:0016114">
    <property type="term" value="P:terpenoid biosynthetic process"/>
    <property type="evidence" value="ECO:0007669"/>
    <property type="project" value="InterPro"/>
</dbReference>
<dbReference type="EnsemblPlants" id="LPERR02G01470.1">
    <property type="protein sequence ID" value="LPERR02G01470.1"/>
    <property type="gene ID" value="LPERR02G01470"/>
</dbReference>
<reference evidence="6" key="3">
    <citation type="submission" date="2015-04" db="UniProtKB">
        <authorList>
            <consortium name="EnsemblPlants"/>
        </authorList>
    </citation>
    <scope>IDENTIFICATION</scope>
</reference>
<evidence type="ECO:0000313" key="7">
    <source>
        <dbReference type="Proteomes" id="UP000032180"/>
    </source>
</evidence>
<protein>
    <recommendedName>
        <fullName evidence="5">Terpene synthase metal-binding domain-containing protein</fullName>
    </recommendedName>
</protein>
<comment type="cofactor">
    <cofactor evidence="1">
        <name>Mg(2+)</name>
        <dbReference type="ChEBI" id="CHEBI:18420"/>
    </cofactor>
</comment>
<dbReference type="InterPro" id="IPR050148">
    <property type="entry name" value="Terpene_synthase-like"/>
</dbReference>
<evidence type="ECO:0000256" key="1">
    <source>
        <dbReference type="ARBA" id="ARBA00001946"/>
    </source>
</evidence>
<dbReference type="Proteomes" id="UP000032180">
    <property type="component" value="Chromosome 2"/>
</dbReference>
<keyword evidence="2" id="KW-0479">Metal-binding</keyword>
<evidence type="ECO:0000259" key="5">
    <source>
        <dbReference type="Pfam" id="PF03936"/>
    </source>
</evidence>
<sequence length="202" mass="23073">MSASCSTRPDTISATSRHCLVRCTALEELAIADFQLNKLLHQKEMQEIKRWWMDLGLAQEIPAARDEVQKWYVWMMTAIQGASLSRCRIELTKIVSFVYIVDDIFDIVGTHDELSCFTQAIKMWDLVAADSLPRYMRSCYSAMYTVTNSIAHIVTREHGVNPINHLKKAWAMLFDGCMTETKWLSAGQVPDSEEYLRNGVVT</sequence>
<dbReference type="InterPro" id="IPR005630">
    <property type="entry name" value="Terpene_synthase_metal-bd"/>
</dbReference>
<dbReference type="eggNOG" id="ENOG502QTGK">
    <property type="taxonomic scope" value="Eukaryota"/>
</dbReference>
<evidence type="ECO:0000256" key="2">
    <source>
        <dbReference type="ARBA" id="ARBA00022723"/>
    </source>
</evidence>